<keyword evidence="2" id="KW-0812">Transmembrane</keyword>
<dbReference type="EMBL" id="CP022433">
    <property type="protein sequence ID" value="ASN24498.1"/>
    <property type="molecule type" value="Genomic_DNA"/>
</dbReference>
<evidence type="ECO:0000256" key="2">
    <source>
        <dbReference type="SAM" id="Phobius"/>
    </source>
</evidence>
<evidence type="ECO:0000313" key="3">
    <source>
        <dbReference type="EMBL" id="ASN24498.1"/>
    </source>
</evidence>
<sequence length="198" mass="20819">MSLVVHAFRPPAACLIPGRPSRPGRALRVALGSLAGAAAFSLVVGFGWFVVRSEGSDTAMTAGRDHGAEKAADAPGRASGDDGRPADPERVLACSQLVVEGTVTQVEPRKSSSANRITLSVIRSFKPAQGPAEVSFLLDAGAQPAPRRGQHVLVRVAQGQPSASLWAVGSTRVAVNRTWITETLHEPRRTTCPFDHPS</sequence>
<dbReference type="KEGG" id="splu:LK06_010000"/>
<evidence type="ECO:0000256" key="1">
    <source>
        <dbReference type="SAM" id="MobiDB-lite"/>
    </source>
</evidence>
<feature type="transmembrane region" description="Helical" evidence="2">
    <location>
        <begin position="29"/>
        <end position="51"/>
    </location>
</feature>
<feature type="compositionally biased region" description="Basic and acidic residues" evidence="1">
    <location>
        <begin position="63"/>
        <end position="72"/>
    </location>
</feature>
<protein>
    <submittedName>
        <fullName evidence="3">Uncharacterized protein</fullName>
    </submittedName>
</protein>
<reference evidence="3 4" key="1">
    <citation type="submission" date="2017-07" db="EMBL/GenBank/DDBJ databases">
        <title>Genome sequence of Streptomyces pluripotens MUSC 137T.</title>
        <authorList>
            <person name="Ser H.-L."/>
            <person name="Lee L.-H."/>
        </authorList>
    </citation>
    <scope>NUCLEOTIDE SEQUENCE [LARGE SCALE GENOMIC DNA]</scope>
    <source>
        <strain evidence="3 4">MUSC 137</strain>
    </source>
</reference>
<dbReference type="AlphaFoldDB" id="A0A221NXH1"/>
<feature type="region of interest" description="Disordered" evidence="1">
    <location>
        <begin position="59"/>
        <end position="87"/>
    </location>
</feature>
<name>A0A221NXH1_9ACTN</name>
<proteinExistence type="predicted"/>
<keyword evidence="2" id="KW-1133">Transmembrane helix</keyword>
<gene>
    <name evidence="3" type="ORF">LK07_11125</name>
</gene>
<organism evidence="3 4">
    <name type="scientific">Streptomyces pluripotens</name>
    <dbReference type="NCBI Taxonomy" id="1355015"/>
    <lineage>
        <taxon>Bacteria</taxon>
        <taxon>Bacillati</taxon>
        <taxon>Actinomycetota</taxon>
        <taxon>Actinomycetes</taxon>
        <taxon>Kitasatosporales</taxon>
        <taxon>Streptomycetaceae</taxon>
        <taxon>Streptomyces</taxon>
    </lineage>
</organism>
<keyword evidence="2" id="KW-0472">Membrane</keyword>
<evidence type="ECO:0000313" key="4">
    <source>
        <dbReference type="Proteomes" id="UP000031501"/>
    </source>
</evidence>
<accession>A0A221NXH1</accession>
<dbReference type="Proteomes" id="UP000031501">
    <property type="component" value="Chromosome"/>
</dbReference>
<keyword evidence="4" id="KW-1185">Reference proteome</keyword>